<evidence type="ECO:0000259" key="1">
    <source>
        <dbReference type="Pfam" id="PF01408"/>
    </source>
</evidence>
<dbReference type="SUPFAM" id="SSF55347">
    <property type="entry name" value="Glyceraldehyde-3-phosphate dehydrogenase-like, C-terminal domain"/>
    <property type="match status" value="1"/>
</dbReference>
<dbReference type="Gene3D" id="3.30.360.10">
    <property type="entry name" value="Dihydrodipicolinate Reductase, domain 2"/>
    <property type="match status" value="1"/>
</dbReference>
<dbReference type="InterPro" id="IPR036291">
    <property type="entry name" value="NAD(P)-bd_dom_sf"/>
</dbReference>
<dbReference type="Proteomes" id="UP000187464">
    <property type="component" value="Chromosome I"/>
</dbReference>
<dbReference type="InterPro" id="IPR043906">
    <property type="entry name" value="Gfo/Idh/MocA_OxRdtase_bact_C"/>
</dbReference>
<dbReference type="InterPro" id="IPR050463">
    <property type="entry name" value="Gfo/Idh/MocA_oxidrdct_glycsds"/>
</dbReference>
<name>A0A1R3T022_9BACT</name>
<dbReference type="Gene3D" id="3.40.50.720">
    <property type="entry name" value="NAD(P)-binding Rossmann-like Domain"/>
    <property type="match status" value="1"/>
</dbReference>
<dbReference type="STRING" id="1642647.PSM36_0659"/>
<dbReference type="RefSeq" id="WP_076928799.1">
    <property type="nucleotide sequence ID" value="NZ_LT605205.1"/>
</dbReference>
<dbReference type="InterPro" id="IPR000683">
    <property type="entry name" value="Gfo/Idh/MocA-like_OxRdtase_N"/>
</dbReference>
<dbReference type="EMBL" id="LT605205">
    <property type="protein sequence ID" value="SCD19489.1"/>
    <property type="molecule type" value="Genomic_DNA"/>
</dbReference>
<feature type="domain" description="Gfo/Idh/MocA-like oxidoreductase bacterial type C-terminal" evidence="2">
    <location>
        <begin position="207"/>
        <end position="258"/>
    </location>
</feature>
<dbReference type="SUPFAM" id="SSF51735">
    <property type="entry name" value="NAD(P)-binding Rossmann-fold domains"/>
    <property type="match status" value="1"/>
</dbReference>
<proteinExistence type="predicted"/>
<keyword evidence="4" id="KW-1185">Reference proteome</keyword>
<dbReference type="AlphaFoldDB" id="A0A1R3T022"/>
<reference evidence="3 4" key="1">
    <citation type="submission" date="2016-08" db="EMBL/GenBank/DDBJ databases">
        <authorList>
            <person name="Seilhamer J.J."/>
        </authorList>
    </citation>
    <scope>NUCLEOTIDE SEQUENCE [LARGE SCALE GENOMIC DNA]</scope>
    <source>
        <strain evidence="3">M3/6</strain>
    </source>
</reference>
<feature type="domain" description="Gfo/Idh/MocA-like oxidoreductase N-terminal" evidence="1">
    <location>
        <begin position="40"/>
        <end position="164"/>
    </location>
</feature>
<dbReference type="Pfam" id="PF19051">
    <property type="entry name" value="GFO_IDH_MocA_C2"/>
    <property type="match status" value="2"/>
</dbReference>
<dbReference type="Pfam" id="PF01408">
    <property type="entry name" value="GFO_IDH_MocA"/>
    <property type="match status" value="1"/>
</dbReference>
<dbReference type="KEGG" id="psac:PSM36_0659"/>
<evidence type="ECO:0000259" key="2">
    <source>
        <dbReference type="Pfam" id="PF19051"/>
    </source>
</evidence>
<protein>
    <submittedName>
        <fullName evidence="3">Dehydrogenase</fullName>
    </submittedName>
</protein>
<dbReference type="GO" id="GO:0000166">
    <property type="term" value="F:nucleotide binding"/>
    <property type="evidence" value="ECO:0007669"/>
    <property type="project" value="InterPro"/>
</dbReference>
<dbReference type="PANTHER" id="PTHR43818">
    <property type="entry name" value="BCDNA.GH03377"/>
    <property type="match status" value="1"/>
</dbReference>
<feature type="domain" description="Gfo/Idh/MocA-like oxidoreductase bacterial type C-terminal" evidence="2">
    <location>
        <begin position="388"/>
        <end position="453"/>
    </location>
</feature>
<organism evidence="3 4">
    <name type="scientific">Proteiniphilum saccharofermentans</name>
    <dbReference type="NCBI Taxonomy" id="1642647"/>
    <lineage>
        <taxon>Bacteria</taxon>
        <taxon>Pseudomonadati</taxon>
        <taxon>Bacteroidota</taxon>
        <taxon>Bacteroidia</taxon>
        <taxon>Bacteroidales</taxon>
        <taxon>Dysgonomonadaceae</taxon>
        <taxon>Proteiniphilum</taxon>
    </lineage>
</organism>
<accession>A0A1R3T022</accession>
<evidence type="ECO:0000313" key="4">
    <source>
        <dbReference type="Proteomes" id="UP000187464"/>
    </source>
</evidence>
<dbReference type="PANTHER" id="PTHR43818:SF5">
    <property type="entry name" value="OXIDOREDUCTASE FAMILY PROTEIN"/>
    <property type="match status" value="1"/>
</dbReference>
<sequence length="457" mass="51385">MDRRNFLKKSAISATGLSLAPLMGSSYSSVFGQSSPGNKIKVGLIGCRNQGWSNLKAFLQYPDVECISMCDVDDQWLYQRASDLEELTGKKPPQLVKDWRRVIDNKDVDMVIIGTPDHWHCLQLIAACEAGKDVFVEKPLANTIEECDLMVKATRKYNRIVQVGQWQRSDPHWDEAAAYVQSGELGRVRTVKVWAYQTSKWTLPVVPDSAPPAGVDYDMWLGPAPKRTFNQNRFHYNFRFFWDYAGGLMADWGVHLLDYAMKGMNVGLPSYVYGAGGKYGYPDDAMETPDTLMVTYKYPDFNIIWDHACGIGTGLFGLREGVAFFGENGTLILTRQGWEVVPEQAINSRTFPYCYPCDDERKPNTLRMEAVEKKKGTGRGLYLHAGNMLDCMRSRELPNADIAIGAEVAKLSHLGNISCRVGTALNWDDKAGKFVGNDEANRLIKANYRAPWKLPEL</sequence>
<gene>
    <name evidence="3" type="ORF">PSM36_0659</name>
</gene>
<evidence type="ECO:0000313" key="3">
    <source>
        <dbReference type="EMBL" id="SCD19489.1"/>
    </source>
</evidence>